<protein>
    <submittedName>
        <fullName evidence="1">Uncharacterized protein</fullName>
    </submittedName>
</protein>
<dbReference type="GO" id="GO:0004430">
    <property type="term" value="F:1-phosphatidylinositol 4-kinase activity"/>
    <property type="evidence" value="ECO:0007669"/>
    <property type="project" value="TreeGrafter"/>
</dbReference>
<dbReference type="PANTHER" id="PTHR10048:SF22">
    <property type="entry name" value="PHOSPHATIDYLINOSITOL 4-KINASE BETA"/>
    <property type="match status" value="1"/>
</dbReference>
<sequence>MAIGKRLATLPTKEQKTQRLISELSLLNHKLPARAWLPTAAFQHHVVRVPHSQAVVLNSKDKHHVVRVPHSQAVVLNSKDKVWENGIGNGREWWESWEMGIGDRKWGLGMVGNGREWWESWKWQFVGLGMVGESWRWLDVGFEHHVVRVPHSQAVVLNSKDKVWETGIWEWVGMVGELEVVVCGIGNGGRELEVAGCGIPAPRGQGAPLAGRGAQLQG</sequence>
<evidence type="ECO:0000313" key="1">
    <source>
        <dbReference type="EMBL" id="RMC22801.1"/>
    </source>
</evidence>
<dbReference type="PANTHER" id="PTHR10048">
    <property type="entry name" value="PHOSPHATIDYLINOSITOL KINASE"/>
    <property type="match status" value="1"/>
</dbReference>
<comment type="caution">
    <text evidence="1">The sequence shown here is derived from an EMBL/GenBank/DDBJ whole genome shotgun (WGS) entry which is preliminary data.</text>
</comment>
<dbReference type="GO" id="GO:0016020">
    <property type="term" value="C:membrane"/>
    <property type="evidence" value="ECO:0007669"/>
    <property type="project" value="TreeGrafter"/>
</dbReference>
<accession>A0A3M0LC97</accession>
<dbReference type="GO" id="GO:0046854">
    <property type="term" value="P:phosphatidylinositol phosphate biosynthetic process"/>
    <property type="evidence" value="ECO:0007669"/>
    <property type="project" value="InterPro"/>
</dbReference>
<dbReference type="AlphaFoldDB" id="A0A3M0LC97"/>
<dbReference type="STRING" id="333673.A0A3M0LC97"/>
<dbReference type="GO" id="GO:0005737">
    <property type="term" value="C:cytoplasm"/>
    <property type="evidence" value="ECO:0007669"/>
    <property type="project" value="TreeGrafter"/>
</dbReference>
<organism evidence="1 2">
    <name type="scientific">Hirundo rustica rustica</name>
    <dbReference type="NCBI Taxonomy" id="333673"/>
    <lineage>
        <taxon>Eukaryota</taxon>
        <taxon>Metazoa</taxon>
        <taxon>Chordata</taxon>
        <taxon>Craniata</taxon>
        <taxon>Vertebrata</taxon>
        <taxon>Euteleostomi</taxon>
        <taxon>Archelosauria</taxon>
        <taxon>Archosauria</taxon>
        <taxon>Dinosauria</taxon>
        <taxon>Saurischia</taxon>
        <taxon>Theropoda</taxon>
        <taxon>Coelurosauria</taxon>
        <taxon>Aves</taxon>
        <taxon>Neognathae</taxon>
        <taxon>Neoaves</taxon>
        <taxon>Telluraves</taxon>
        <taxon>Australaves</taxon>
        <taxon>Passeriformes</taxon>
        <taxon>Sylvioidea</taxon>
        <taxon>Hirundinidae</taxon>
        <taxon>Hirundo</taxon>
    </lineage>
</organism>
<keyword evidence="2" id="KW-1185">Reference proteome</keyword>
<evidence type="ECO:0000313" key="2">
    <source>
        <dbReference type="Proteomes" id="UP000269221"/>
    </source>
</evidence>
<dbReference type="Proteomes" id="UP000269221">
    <property type="component" value="Unassembled WGS sequence"/>
</dbReference>
<reference evidence="1 2" key="1">
    <citation type="submission" date="2018-07" db="EMBL/GenBank/DDBJ databases">
        <title>A high quality draft genome assembly of the barn swallow (H. rustica rustica).</title>
        <authorList>
            <person name="Formenti G."/>
            <person name="Chiara M."/>
            <person name="Poveda L."/>
            <person name="Francoijs K.-J."/>
            <person name="Bonisoli-Alquati A."/>
            <person name="Canova L."/>
            <person name="Gianfranceschi L."/>
            <person name="Horner D.S."/>
            <person name="Saino N."/>
        </authorList>
    </citation>
    <scope>NUCLEOTIDE SEQUENCE [LARGE SCALE GENOMIC DNA]</scope>
    <source>
        <strain evidence="1">Chelidonia</strain>
        <tissue evidence="1">Blood</tissue>
    </source>
</reference>
<gene>
    <name evidence="1" type="ORF">DUI87_00200</name>
</gene>
<dbReference type="InterPro" id="IPR015433">
    <property type="entry name" value="PI3/4_kinase"/>
</dbReference>
<name>A0A3M0LC97_HIRRU</name>
<proteinExistence type="predicted"/>
<dbReference type="OrthoDB" id="10264149at2759"/>
<dbReference type="GO" id="GO:0048015">
    <property type="term" value="P:phosphatidylinositol-mediated signaling"/>
    <property type="evidence" value="ECO:0007669"/>
    <property type="project" value="TreeGrafter"/>
</dbReference>
<dbReference type="EMBL" id="QRBI01000027">
    <property type="protein sequence ID" value="RMC22801.1"/>
    <property type="molecule type" value="Genomic_DNA"/>
</dbReference>